<proteinExistence type="predicted"/>
<organism evidence="2 3">
    <name type="scientific">Bdellovibrio svalbardensis</name>
    <dbReference type="NCBI Taxonomy" id="2972972"/>
    <lineage>
        <taxon>Bacteria</taxon>
        <taxon>Pseudomonadati</taxon>
        <taxon>Bdellovibrionota</taxon>
        <taxon>Bdellovibrionia</taxon>
        <taxon>Bdellovibrionales</taxon>
        <taxon>Pseudobdellovibrionaceae</taxon>
        <taxon>Bdellovibrio</taxon>
    </lineage>
</organism>
<dbReference type="EMBL" id="JANRMI010000004">
    <property type="protein sequence ID" value="MDG0817696.1"/>
    <property type="molecule type" value="Genomic_DNA"/>
</dbReference>
<evidence type="ECO:0000256" key="1">
    <source>
        <dbReference type="SAM" id="SignalP"/>
    </source>
</evidence>
<keyword evidence="1" id="KW-0732">Signal</keyword>
<keyword evidence="3" id="KW-1185">Reference proteome</keyword>
<feature type="signal peptide" evidence="1">
    <location>
        <begin position="1"/>
        <end position="25"/>
    </location>
</feature>
<comment type="caution">
    <text evidence="2">The sequence shown here is derived from an EMBL/GenBank/DDBJ whole genome shotgun (WGS) entry which is preliminary data.</text>
</comment>
<evidence type="ECO:0000313" key="3">
    <source>
        <dbReference type="Proteomes" id="UP001152321"/>
    </source>
</evidence>
<dbReference type="RefSeq" id="WP_277579168.1">
    <property type="nucleotide sequence ID" value="NZ_JANRMI010000004.1"/>
</dbReference>
<evidence type="ECO:0000313" key="2">
    <source>
        <dbReference type="EMBL" id="MDG0817696.1"/>
    </source>
</evidence>
<protein>
    <submittedName>
        <fullName evidence="2">Uncharacterized protein</fullName>
    </submittedName>
</protein>
<reference evidence="2" key="1">
    <citation type="submission" date="2022-08" db="EMBL/GenBank/DDBJ databases">
        <title>Novel Bdellovibrio Species Isolated from Svalbard: Designation Bdellovibrio svalbardensis.</title>
        <authorList>
            <person name="Mitchell R.J."/>
            <person name="Choi S.Y."/>
        </authorList>
    </citation>
    <scope>NUCLEOTIDE SEQUENCE</scope>
    <source>
        <strain evidence="2">PAP01</strain>
    </source>
</reference>
<feature type="chain" id="PRO_5046390367" evidence="1">
    <location>
        <begin position="26"/>
        <end position="564"/>
    </location>
</feature>
<gene>
    <name evidence="2" type="ORF">NWE73_15045</name>
</gene>
<dbReference type="Proteomes" id="UP001152321">
    <property type="component" value="Unassembled WGS sequence"/>
</dbReference>
<name>A0ABT6DPD3_9BACT</name>
<sequence>MTLVRFRKSIFTLALLLFPAMPAHSQNMVSELDEKFHLEKSISERLEQTLKTRLEKSYFDITVEAKLQRKSLPTFKKRFDSANTAEEVQRWYASELNQASRQNNRPFELESLVVTLGLSDQVDPKYQADLKEWLKNWVHSSFGAQGQSQVLIRPSNIINKNNHNQTDENSSKWSGISRYQNLLGMMFLGCAFVLVWHLQGRKRVRTDERSLESLPAQTDPNEAIQKELIRTLKTKIAWISPGIQRQIETLVASWTDKENPSYLKMAAYLEALAEGSASMPEASKVQAPFLPAHAHLSLPKALANLQELDTFMQVNLYQEIYSELLVGQLIEREPRHVDFEFIQDWNDKDLLEAFDFLSEPCKVALLVHLPQTMRRRFAQISEPGMLRQILDKSLLYPNVTDAQLLNELESWKQRKIGSVSNAEFALKIAKFREVWSVFSRQDEAMWMHQVVLNHPEMRQVLAREGTHLAFLSYWSSDSIRKFCLSTKSRELAAAAKLLPFLAPAILNACGEGTRNEIQQEMAQLSEPKLSQSFERFIANFDQFVEVEKPQHHSLLQISSTKSAA</sequence>
<accession>A0ABT6DPD3</accession>